<proteinExistence type="predicted"/>
<gene>
    <name evidence="2" type="ORF">SAMN05216218_101196</name>
</gene>
<accession>A0A1G7FHH7</accession>
<protein>
    <submittedName>
        <fullName evidence="2">Uncharacterized protein</fullName>
    </submittedName>
</protein>
<dbReference type="RefSeq" id="WP_092686710.1">
    <property type="nucleotide sequence ID" value="NZ_FNBK01000001.1"/>
</dbReference>
<sequence length="92" mass="10032">MPAESVEDPEQYEPELEVVGERLVAVIDRLWEDVGEDESEGDDEPDTTTRTAIDAVVEPPEGASQSAVEAAVEAAESDKGRIREADDDHFSM</sequence>
<organism evidence="2 3">
    <name type="scientific">Halorientalis regularis</name>
    <dbReference type="NCBI Taxonomy" id="660518"/>
    <lineage>
        <taxon>Archaea</taxon>
        <taxon>Methanobacteriati</taxon>
        <taxon>Methanobacteriota</taxon>
        <taxon>Stenosarchaea group</taxon>
        <taxon>Halobacteria</taxon>
        <taxon>Halobacteriales</taxon>
        <taxon>Haloarculaceae</taxon>
        <taxon>Halorientalis</taxon>
    </lineage>
</organism>
<reference evidence="3" key="1">
    <citation type="submission" date="2016-10" db="EMBL/GenBank/DDBJ databases">
        <authorList>
            <person name="Varghese N."/>
            <person name="Submissions S."/>
        </authorList>
    </citation>
    <scope>NUCLEOTIDE SEQUENCE [LARGE SCALE GENOMIC DNA]</scope>
    <source>
        <strain evidence="3">IBRC-M 10760</strain>
    </source>
</reference>
<evidence type="ECO:0000256" key="1">
    <source>
        <dbReference type="SAM" id="MobiDB-lite"/>
    </source>
</evidence>
<dbReference type="Proteomes" id="UP000199076">
    <property type="component" value="Unassembled WGS sequence"/>
</dbReference>
<keyword evidence="3" id="KW-1185">Reference proteome</keyword>
<dbReference type="STRING" id="660518.SAMN05216218_101196"/>
<evidence type="ECO:0000313" key="2">
    <source>
        <dbReference type="EMBL" id="SDE75338.1"/>
    </source>
</evidence>
<feature type="region of interest" description="Disordered" evidence="1">
    <location>
        <begin position="72"/>
        <end position="92"/>
    </location>
</feature>
<feature type="compositionally biased region" description="Basic and acidic residues" evidence="1">
    <location>
        <begin position="76"/>
        <end position="92"/>
    </location>
</feature>
<evidence type="ECO:0000313" key="3">
    <source>
        <dbReference type="Proteomes" id="UP000199076"/>
    </source>
</evidence>
<name>A0A1G7FHH7_9EURY</name>
<dbReference type="EMBL" id="FNBK01000001">
    <property type="protein sequence ID" value="SDE75338.1"/>
    <property type="molecule type" value="Genomic_DNA"/>
</dbReference>
<dbReference type="AlphaFoldDB" id="A0A1G7FHH7"/>